<proteinExistence type="predicted"/>
<protein>
    <submittedName>
        <fullName evidence="1">Uncharacterized protein</fullName>
    </submittedName>
</protein>
<evidence type="ECO:0000313" key="1">
    <source>
        <dbReference type="EMBL" id="KAF9546436.1"/>
    </source>
</evidence>
<accession>A0A9P6FBN9</accession>
<name>A0A9P6FBN9_9FUNG</name>
<reference evidence="1" key="1">
    <citation type="journal article" date="2020" name="Fungal Divers.">
        <title>Resolving the Mortierellaceae phylogeny through synthesis of multi-gene phylogenetics and phylogenomics.</title>
        <authorList>
            <person name="Vandepol N."/>
            <person name="Liber J."/>
            <person name="Desiro A."/>
            <person name="Na H."/>
            <person name="Kennedy M."/>
            <person name="Barry K."/>
            <person name="Grigoriev I.V."/>
            <person name="Miller A.N."/>
            <person name="O'Donnell K."/>
            <person name="Stajich J.E."/>
            <person name="Bonito G."/>
        </authorList>
    </citation>
    <scope>NUCLEOTIDE SEQUENCE</scope>
    <source>
        <strain evidence="1">NRRL 2591</strain>
    </source>
</reference>
<organism evidence="1 2">
    <name type="scientific">Mortierella hygrophila</name>
    <dbReference type="NCBI Taxonomy" id="979708"/>
    <lineage>
        <taxon>Eukaryota</taxon>
        <taxon>Fungi</taxon>
        <taxon>Fungi incertae sedis</taxon>
        <taxon>Mucoromycota</taxon>
        <taxon>Mortierellomycotina</taxon>
        <taxon>Mortierellomycetes</taxon>
        <taxon>Mortierellales</taxon>
        <taxon>Mortierellaceae</taxon>
        <taxon>Mortierella</taxon>
    </lineage>
</organism>
<sequence length="148" mass="16832">MKLHYRKLPQTIRTKMEKLEFDLTLLPKVEQEAEVKPGDDAAPCFCTQSKMTDSFTDIKEEELMCILWGRVPGQVGLIWSGSSHTHDWANLQVYTSFGNLVKMLFIGEQNTVRLANKQQTTYGKRSATMSELKAAHPTIYDQGPLHDT</sequence>
<dbReference type="Proteomes" id="UP000723463">
    <property type="component" value="Unassembled WGS sequence"/>
</dbReference>
<dbReference type="AlphaFoldDB" id="A0A9P6FBN9"/>
<evidence type="ECO:0000313" key="2">
    <source>
        <dbReference type="Proteomes" id="UP000723463"/>
    </source>
</evidence>
<dbReference type="EMBL" id="JAAAXW010000056">
    <property type="protein sequence ID" value="KAF9546436.1"/>
    <property type="molecule type" value="Genomic_DNA"/>
</dbReference>
<comment type="caution">
    <text evidence="1">The sequence shown here is derived from an EMBL/GenBank/DDBJ whole genome shotgun (WGS) entry which is preliminary data.</text>
</comment>
<gene>
    <name evidence="1" type="ORF">EC957_009785</name>
</gene>
<keyword evidence="2" id="KW-1185">Reference proteome</keyword>